<dbReference type="Proteomes" id="UP001281024">
    <property type="component" value="Unassembled WGS sequence"/>
</dbReference>
<dbReference type="Proteomes" id="UP000181728">
    <property type="component" value="Unassembled WGS sequence"/>
</dbReference>
<evidence type="ECO:0000256" key="7">
    <source>
        <dbReference type="SAM" id="Phobius"/>
    </source>
</evidence>
<comment type="similarity">
    <text evidence="2">Belongs to the UPF0410 family.</text>
</comment>
<evidence type="ECO:0000313" key="9">
    <source>
        <dbReference type="EMBL" id="OIM22209.1"/>
    </source>
</evidence>
<dbReference type="EMBL" id="WERV01000009">
    <property type="protein sequence ID" value="MDV7715904.1"/>
    <property type="molecule type" value="Genomic_DNA"/>
</dbReference>
<reference evidence="9 11" key="1">
    <citation type="journal article" date="2016" name="BMC Genomics">
        <title>Consensus pan-genome assembly of the specialised wine bacterium Oenococcus oeni.</title>
        <authorList>
            <person name="Sternes P.R."/>
            <person name="Borneman A.R."/>
        </authorList>
    </citation>
    <scope>NUCLEOTIDE SEQUENCE [LARGE SCALE GENOMIC DNA]</scope>
    <source>
        <strain evidence="9 11">AWRIB661</strain>
    </source>
</reference>
<dbReference type="EMBL" id="MLOK01000005">
    <property type="protein sequence ID" value="OIM22209.1"/>
    <property type="molecule type" value="Genomic_DNA"/>
</dbReference>
<keyword evidence="5 7" id="KW-1133">Transmembrane helix</keyword>
<evidence type="ECO:0000256" key="2">
    <source>
        <dbReference type="ARBA" id="ARBA00011006"/>
    </source>
</evidence>
<feature type="transmembrane region" description="Helical" evidence="7">
    <location>
        <begin position="27"/>
        <end position="47"/>
    </location>
</feature>
<dbReference type="EMBL" id="LR031358">
    <property type="protein sequence ID" value="VDB96944.1"/>
    <property type="molecule type" value="Genomic_DNA"/>
</dbReference>
<reference evidence="10 12" key="2">
    <citation type="submission" date="2018-08" db="EMBL/GenBank/DDBJ databases">
        <authorList>
            <person name="Lorentzen P. G. S. M."/>
        </authorList>
    </citation>
    <scope>NUCLEOTIDE SEQUENCE [LARGE SCALE GENOMIC DNA]</scope>
    <source>
        <strain evidence="10 12">CRBO_1381</strain>
    </source>
</reference>
<evidence type="ECO:0000256" key="1">
    <source>
        <dbReference type="ARBA" id="ARBA00004651"/>
    </source>
</evidence>
<keyword evidence="4 7" id="KW-0812">Transmembrane</keyword>
<dbReference type="Pfam" id="PF04226">
    <property type="entry name" value="Transgly_assoc"/>
    <property type="match status" value="1"/>
</dbReference>
<name>A0A483B5U3_OENOE</name>
<feature type="transmembrane region" description="Helical" evidence="7">
    <location>
        <begin position="54"/>
        <end position="77"/>
    </location>
</feature>
<comment type="subcellular location">
    <subcellularLocation>
        <location evidence="1">Cell membrane</location>
        <topology evidence="1">Multi-pass membrane protein</topology>
    </subcellularLocation>
</comment>
<gene>
    <name evidence="9" type="ORF">ATX59_00375</name>
    <name evidence="8" type="ORF">GA838_09240</name>
    <name evidence="10" type="ORF">OENI_0057</name>
</gene>
<evidence type="ECO:0000256" key="5">
    <source>
        <dbReference type="ARBA" id="ARBA00022989"/>
    </source>
</evidence>
<evidence type="ECO:0000256" key="4">
    <source>
        <dbReference type="ARBA" id="ARBA00022692"/>
    </source>
</evidence>
<evidence type="ECO:0000256" key="3">
    <source>
        <dbReference type="ARBA" id="ARBA00022475"/>
    </source>
</evidence>
<dbReference type="InterPro" id="IPR007341">
    <property type="entry name" value="Transgly_assoc"/>
</dbReference>
<dbReference type="PANTHER" id="PTHR33884:SF3">
    <property type="entry name" value="UPF0410 PROTEIN YMGE"/>
    <property type="match status" value="1"/>
</dbReference>
<dbReference type="Proteomes" id="UP000294726">
    <property type="component" value="Chromosome"/>
</dbReference>
<dbReference type="RefSeq" id="WP_002821220.1">
    <property type="nucleotide sequence ID" value="NZ_CP014324.1"/>
</dbReference>
<dbReference type="GO" id="GO:0005886">
    <property type="term" value="C:plasma membrane"/>
    <property type="evidence" value="ECO:0007669"/>
    <property type="project" value="UniProtKB-SubCell"/>
</dbReference>
<dbReference type="OMA" id="MEILWML"/>
<evidence type="ECO:0000256" key="6">
    <source>
        <dbReference type="ARBA" id="ARBA00023136"/>
    </source>
</evidence>
<keyword evidence="3" id="KW-1003">Cell membrane</keyword>
<dbReference type="AlphaFoldDB" id="A0A483B5U3"/>
<proteinExistence type="inferred from homology"/>
<organism evidence="8 13">
    <name type="scientific">Oenococcus oeni</name>
    <name type="common">Leuconostoc oenos</name>
    <dbReference type="NCBI Taxonomy" id="1247"/>
    <lineage>
        <taxon>Bacteria</taxon>
        <taxon>Bacillati</taxon>
        <taxon>Bacillota</taxon>
        <taxon>Bacilli</taxon>
        <taxon>Lactobacillales</taxon>
        <taxon>Lactobacillaceae</taxon>
        <taxon>Oenococcus</taxon>
    </lineage>
</organism>
<evidence type="ECO:0000313" key="11">
    <source>
        <dbReference type="Proteomes" id="UP000181728"/>
    </source>
</evidence>
<dbReference type="PANTHER" id="PTHR33884">
    <property type="entry name" value="UPF0410 PROTEIN YMGE"/>
    <property type="match status" value="1"/>
</dbReference>
<evidence type="ECO:0000313" key="12">
    <source>
        <dbReference type="Proteomes" id="UP000294726"/>
    </source>
</evidence>
<protein>
    <submittedName>
        <fullName evidence="8">GlsB/YeaQ/YmgE family stress response membrane protein</fullName>
    </submittedName>
</protein>
<evidence type="ECO:0000313" key="13">
    <source>
        <dbReference type="Proteomes" id="UP001281024"/>
    </source>
</evidence>
<keyword evidence="6 7" id="KW-0472">Membrane</keyword>
<evidence type="ECO:0000313" key="10">
    <source>
        <dbReference type="EMBL" id="VDB96944.1"/>
    </source>
</evidence>
<evidence type="ECO:0000313" key="8">
    <source>
        <dbReference type="EMBL" id="MDV7715904.1"/>
    </source>
</evidence>
<sequence length="79" mass="8668">MYWLLVLIIGFLIGTIAGTTINKKEAMGWIGDIAAGLVGSWIGQVFFGSWGPQFYDVAIFPSIIGALILVLMISFFLRK</sequence>
<reference evidence="8" key="3">
    <citation type="submission" date="2019-10" db="EMBL/GenBank/DDBJ databases">
        <title>Malate fermentation in French cider.</title>
        <authorList>
            <person name="Cousin F.J."/>
            <person name="Medina Fernandez S."/>
            <person name="Misery B."/>
            <person name="Laplace J.-M."/>
            <person name="Cretenet M."/>
        </authorList>
    </citation>
    <scope>NUCLEOTIDE SEQUENCE</scope>
    <source>
        <strain evidence="8">UCMA15129</strain>
    </source>
</reference>
<accession>A0A483B5U3</accession>